<evidence type="ECO:0000313" key="2">
    <source>
        <dbReference type="Proteomes" id="UP000001695"/>
    </source>
</evidence>
<dbReference type="Proteomes" id="UP000001695">
    <property type="component" value="Chromosome"/>
</dbReference>
<dbReference type="HOGENOM" id="CLU_141697_1_0_5"/>
<keyword evidence="2" id="KW-1185">Reference proteome</keyword>
<dbReference type="Pfam" id="PF11287">
    <property type="entry name" value="DUF3088"/>
    <property type="match status" value="1"/>
</dbReference>
<dbReference type="STRING" id="395963.Bind_1850"/>
<accession>B2IDN8</accession>
<organism evidence="1 2">
    <name type="scientific">Beijerinckia indica subsp. indica (strain ATCC 9039 / DSM 1715 / NCIMB 8712)</name>
    <dbReference type="NCBI Taxonomy" id="395963"/>
    <lineage>
        <taxon>Bacteria</taxon>
        <taxon>Pseudomonadati</taxon>
        <taxon>Pseudomonadota</taxon>
        <taxon>Alphaproteobacteria</taxon>
        <taxon>Hyphomicrobiales</taxon>
        <taxon>Beijerinckiaceae</taxon>
        <taxon>Beijerinckia</taxon>
    </lineage>
</organism>
<evidence type="ECO:0000313" key="1">
    <source>
        <dbReference type="EMBL" id="ACB95474.1"/>
    </source>
</evidence>
<reference evidence="1 2" key="2">
    <citation type="journal article" date="2010" name="J. Bacteriol.">
        <title>Complete genome sequence of Beijerinckia indica subsp. indica.</title>
        <authorList>
            <person name="Tamas I."/>
            <person name="Dedysh S.N."/>
            <person name="Liesack W."/>
            <person name="Stott M.B."/>
            <person name="Alam M."/>
            <person name="Murrell J.C."/>
            <person name="Dunfield P.F."/>
        </authorList>
    </citation>
    <scope>NUCLEOTIDE SEQUENCE [LARGE SCALE GENOMIC DNA]</scope>
    <source>
        <strain evidence="2">ATCC 9039 / DSM 1715 / NCIMB 8712</strain>
    </source>
</reference>
<dbReference type="RefSeq" id="WP_012384831.1">
    <property type="nucleotide sequence ID" value="NC_010581.1"/>
</dbReference>
<dbReference type="OrthoDB" id="1356145at2"/>
<sequence length="115" mass="12911">MSRDKLFLIEPGFQDAQKPGERFVCPHCNQVEGLLSAFPDLATRLDVERIPFARPRKPVIALLGEDNQSLPLLILGKEAPIPADAEHYGENAFVNTTARILELLSERHGFPRLHE</sequence>
<dbReference type="EMBL" id="CP001016">
    <property type="protein sequence ID" value="ACB95474.1"/>
    <property type="molecule type" value="Genomic_DNA"/>
</dbReference>
<dbReference type="eggNOG" id="ENOG5031YUV">
    <property type="taxonomic scope" value="Bacteria"/>
</dbReference>
<gene>
    <name evidence="1" type="ordered locus">Bind_1850</name>
</gene>
<reference evidence="2" key="1">
    <citation type="submission" date="2008-03" db="EMBL/GenBank/DDBJ databases">
        <title>Complete sequence of chromosome of Beijerinckia indica subsp. indica ATCC 9039.</title>
        <authorList>
            <consortium name="US DOE Joint Genome Institute"/>
            <person name="Copeland A."/>
            <person name="Lucas S."/>
            <person name="Lapidus A."/>
            <person name="Glavina del Rio T."/>
            <person name="Dalin E."/>
            <person name="Tice H."/>
            <person name="Bruce D."/>
            <person name="Goodwin L."/>
            <person name="Pitluck S."/>
            <person name="LaButti K."/>
            <person name="Schmutz J."/>
            <person name="Larimer F."/>
            <person name="Land M."/>
            <person name="Hauser L."/>
            <person name="Kyrpides N."/>
            <person name="Mikhailova N."/>
            <person name="Dunfield P.F."/>
            <person name="Dedysh S.N."/>
            <person name="Liesack W."/>
            <person name="Saw J.H."/>
            <person name="Alam M."/>
            <person name="Chen Y."/>
            <person name="Murrell J.C."/>
            <person name="Richardson P."/>
        </authorList>
    </citation>
    <scope>NUCLEOTIDE SEQUENCE [LARGE SCALE GENOMIC DNA]</scope>
    <source>
        <strain evidence="2">ATCC 9039 / DSM 1715 / NCIMB 8712</strain>
    </source>
</reference>
<dbReference type="KEGG" id="bid:Bind_1850"/>
<name>B2IDN8_BEII9</name>
<protein>
    <recommendedName>
        <fullName evidence="3">DUF3088 domain-containing protein</fullName>
    </recommendedName>
</protein>
<proteinExistence type="predicted"/>
<evidence type="ECO:0008006" key="3">
    <source>
        <dbReference type="Google" id="ProtNLM"/>
    </source>
</evidence>
<dbReference type="AlphaFoldDB" id="B2IDN8"/>
<dbReference type="InterPro" id="IPR021439">
    <property type="entry name" value="DUF3088"/>
</dbReference>